<gene>
    <name evidence="1" type="ORF">H310_09061</name>
</gene>
<sequence length="86" mass="9927">MRAKKNLSDKDRRAIIQQLMAHLVDDKKLIHGALNKIALEFGVHRDVSSRIKGRSGRNLKHQNVAERMKAIPKASRTTFSFYRRSN</sequence>
<dbReference type="AlphaFoldDB" id="A0A024TW55"/>
<dbReference type="GeneID" id="20086111"/>
<name>A0A024TW55_9STRA</name>
<evidence type="ECO:0000313" key="1">
    <source>
        <dbReference type="EMBL" id="ETV98370.1"/>
    </source>
</evidence>
<protein>
    <submittedName>
        <fullName evidence="1">Uncharacterized protein</fullName>
    </submittedName>
</protein>
<accession>A0A024TW55</accession>
<dbReference type="EMBL" id="KI913970">
    <property type="protein sequence ID" value="ETV98370.1"/>
    <property type="molecule type" value="Genomic_DNA"/>
</dbReference>
<dbReference type="OrthoDB" id="10438756at2759"/>
<reference evidence="1" key="1">
    <citation type="submission" date="2013-12" db="EMBL/GenBank/DDBJ databases">
        <title>The Genome Sequence of Aphanomyces invadans NJM9701.</title>
        <authorList>
            <consortium name="The Broad Institute Genomics Platform"/>
            <person name="Russ C."/>
            <person name="Tyler B."/>
            <person name="van West P."/>
            <person name="Dieguez-Uribeondo J."/>
            <person name="Young S.K."/>
            <person name="Zeng Q."/>
            <person name="Gargeya S."/>
            <person name="Fitzgerald M."/>
            <person name="Abouelleil A."/>
            <person name="Alvarado L."/>
            <person name="Chapman S.B."/>
            <person name="Gainer-Dewar J."/>
            <person name="Goldberg J."/>
            <person name="Griggs A."/>
            <person name="Gujja S."/>
            <person name="Hansen M."/>
            <person name="Howarth C."/>
            <person name="Imamovic A."/>
            <person name="Ireland A."/>
            <person name="Larimer J."/>
            <person name="McCowan C."/>
            <person name="Murphy C."/>
            <person name="Pearson M."/>
            <person name="Poon T.W."/>
            <person name="Priest M."/>
            <person name="Roberts A."/>
            <person name="Saif S."/>
            <person name="Shea T."/>
            <person name="Sykes S."/>
            <person name="Wortman J."/>
            <person name="Nusbaum C."/>
            <person name="Birren B."/>
        </authorList>
    </citation>
    <scope>NUCLEOTIDE SEQUENCE [LARGE SCALE GENOMIC DNA]</scope>
    <source>
        <strain evidence="1">NJM9701</strain>
    </source>
</reference>
<proteinExistence type="predicted"/>
<dbReference type="VEuPathDB" id="FungiDB:H310_09061"/>
<feature type="non-terminal residue" evidence="1">
    <location>
        <position position="86"/>
    </location>
</feature>
<organism evidence="1">
    <name type="scientific">Aphanomyces invadans</name>
    <dbReference type="NCBI Taxonomy" id="157072"/>
    <lineage>
        <taxon>Eukaryota</taxon>
        <taxon>Sar</taxon>
        <taxon>Stramenopiles</taxon>
        <taxon>Oomycota</taxon>
        <taxon>Saprolegniomycetes</taxon>
        <taxon>Saprolegniales</taxon>
        <taxon>Verrucalvaceae</taxon>
        <taxon>Aphanomyces</taxon>
    </lineage>
</organism>
<dbReference type="RefSeq" id="XP_008873245.1">
    <property type="nucleotide sequence ID" value="XM_008875023.1"/>
</dbReference>